<reference evidence="1 2" key="1">
    <citation type="submission" date="2016-10" db="EMBL/GenBank/DDBJ databases">
        <authorList>
            <person name="de Groot N.N."/>
        </authorList>
    </citation>
    <scope>NUCLEOTIDE SEQUENCE [LARGE SCALE GENOMIC DNA]</scope>
    <source>
        <strain evidence="1 2">CGMCC 1.3401</strain>
    </source>
</reference>
<protein>
    <submittedName>
        <fullName evidence="1">Uncharacterized protein</fullName>
    </submittedName>
</protein>
<dbReference type="EMBL" id="FMTM01000004">
    <property type="protein sequence ID" value="SCW62287.1"/>
    <property type="molecule type" value="Genomic_DNA"/>
</dbReference>
<accession>A0A1G4S001</accession>
<dbReference type="AlphaFoldDB" id="A0A1G4S001"/>
<dbReference type="Proteomes" id="UP000199542">
    <property type="component" value="Unassembled WGS sequence"/>
</dbReference>
<name>A0A1G4S001_9HYPH</name>
<organism evidence="1 2">
    <name type="scientific">Rhizobium mongolense subsp. loessense</name>
    <dbReference type="NCBI Taxonomy" id="158890"/>
    <lineage>
        <taxon>Bacteria</taxon>
        <taxon>Pseudomonadati</taxon>
        <taxon>Pseudomonadota</taxon>
        <taxon>Alphaproteobacteria</taxon>
        <taxon>Hyphomicrobiales</taxon>
        <taxon>Rhizobiaceae</taxon>
        <taxon>Rhizobium/Agrobacterium group</taxon>
        <taxon>Rhizobium</taxon>
    </lineage>
</organism>
<evidence type="ECO:0000313" key="1">
    <source>
        <dbReference type="EMBL" id="SCW62287.1"/>
    </source>
</evidence>
<evidence type="ECO:0000313" key="2">
    <source>
        <dbReference type="Proteomes" id="UP000199542"/>
    </source>
</evidence>
<gene>
    <name evidence="1" type="ORF">SAMN02927900_03231</name>
</gene>
<sequence>MLALGKAAFDNLWKGGASDWQNFCHVDRGSASIAYLELAIVVRFGERISIAPGLPQRWKYLFKYF</sequence>
<proteinExistence type="predicted"/>